<dbReference type="AlphaFoldDB" id="U6GSK0"/>
<protein>
    <submittedName>
        <fullName evidence="2">Peroxisomal multifunctional enzyme type 2, putative</fullName>
    </submittedName>
</protein>
<evidence type="ECO:0000256" key="1">
    <source>
        <dbReference type="SAM" id="MobiDB-lite"/>
    </source>
</evidence>
<reference evidence="2" key="2">
    <citation type="submission" date="2013-10" db="EMBL/GenBank/DDBJ databases">
        <authorList>
            <person name="Aslett M."/>
        </authorList>
    </citation>
    <scope>NUCLEOTIDE SEQUENCE</scope>
    <source>
        <strain evidence="2">Houghton</strain>
    </source>
</reference>
<feature type="compositionally biased region" description="Low complexity" evidence="1">
    <location>
        <begin position="45"/>
        <end position="61"/>
    </location>
</feature>
<dbReference type="Proteomes" id="UP000018050">
    <property type="component" value="Unassembled WGS sequence"/>
</dbReference>
<sequence length="96" mass="10479">MKVRGSMSKATKFTPELFPSITPELLSLSAAEAVDKFVQQFKSTQAADTPQQQDKQTQQQPLSQAAAQMQSAKLFPFLVDHLNSPAGAALVKQVFQ</sequence>
<dbReference type="OrthoDB" id="421309at2759"/>
<dbReference type="EMBL" id="HG672204">
    <property type="protein sequence ID" value="CDI82263.1"/>
    <property type="molecule type" value="Genomic_DNA"/>
</dbReference>
<dbReference type="VEuPathDB" id="ToxoDB:EAH_00065620"/>
<keyword evidence="3" id="KW-1185">Reference proteome</keyword>
<dbReference type="GeneID" id="25274632"/>
<accession>U6GSK0</accession>
<evidence type="ECO:0000313" key="2">
    <source>
        <dbReference type="EMBL" id="CDI82263.1"/>
    </source>
</evidence>
<proteinExistence type="predicted"/>
<gene>
    <name evidence="2" type="ORF">EAH_00065620</name>
</gene>
<organism evidence="2 3">
    <name type="scientific">Eimeria acervulina</name>
    <name type="common">Coccidian parasite</name>
    <dbReference type="NCBI Taxonomy" id="5801"/>
    <lineage>
        <taxon>Eukaryota</taxon>
        <taxon>Sar</taxon>
        <taxon>Alveolata</taxon>
        <taxon>Apicomplexa</taxon>
        <taxon>Conoidasida</taxon>
        <taxon>Coccidia</taxon>
        <taxon>Eucoccidiorida</taxon>
        <taxon>Eimeriorina</taxon>
        <taxon>Eimeriidae</taxon>
        <taxon>Eimeria</taxon>
    </lineage>
</organism>
<evidence type="ECO:0000313" key="3">
    <source>
        <dbReference type="Proteomes" id="UP000018050"/>
    </source>
</evidence>
<dbReference type="RefSeq" id="XP_013248271.1">
    <property type="nucleotide sequence ID" value="XM_013392817.1"/>
</dbReference>
<feature type="region of interest" description="Disordered" evidence="1">
    <location>
        <begin position="42"/>
        <end position="65"/>
    </location>
</feature>
<reference evidence="2" key="1">
    <citation type="submission" date="2013-10" db="EMBL/GenBank/DDBJ databases">
        <title>Genomic analysis of the causative agents of coccidiosis in chickens.</title>
        <authorList>
            <person name="Reid A.J."/>
            <person name="Blake D."/>
            <person name="Billington K."/>
            <person name="Browne H."/>
            <person name="Dunn M."/>
            <person name="Hung S."/>
            <person name="Kawahara F."/>
            <person name="Miranda-Saavedra D."/>
            <person name="Mourier T."/>
            <person name="Nagra H."/>
            <person name="Otto T.D."/>
            <person name="Rawlings N."/>
            <person name="Sanchez A."/>
            <person name="Sanders M."/>
            <person name="Subramaniam C."/>
            <person name="Tay Y."/>
            <person name="Dear P."/>
            <person name="Doerig C."/>
            <person name="Gruber A."/>
            <person name="Parkinson J."/>
            <person name="Shirley M."/>
            <person name="Wan K.L."/>
            <person name="Berriman M."/>
            <person name="Tomley F."/>
            <person name="Pain A."/>
        </authorList>
    </citation>
    <scope>NUCLEOTIDE SEQUENCE</scope>
    <source>
        <strain evidence="2">Houghton</strain>
    </source>
</reference>
<name>U6GSK0_EIMAC</name>